<dbReference type="PANTHER" id="PTHR46067:SF16">
    <property type="entry name" value="N-ACETYLTRANSFERASE DOMAIN-CONTAINING PROTEIN"/>
    <property type="match status" value="1"/>
</dbReference>
<dbReference type="PROSITE" id="PS51186">
    <property type="entry name" value="GNAT"/>
    <property type="match status" value="1"/>
</dbReference>
<name>A0A7J6EIT9_CANSA</name>
<dbReference type="EMBL" id="JAATIP010000242">
    <property type="protein sequence ID" value="KAF4357021.1"/>
    <property type="molecule type" value="Genomic_DNA"/>
</dbReference>
<dbReference type="InterPro" id="IPR016181">
    <property type="entry name" value="Acyl_CoA_acyltransferase"/>
</dbReference>
<sequence>MNLSKITLRPFKLTDVDDLMIYAGDDQVTRHLRRKTLTSKDEALTFLKYVCNPHYHHWHRSICIDDRSIGYISALPGSGESMFKAEMSAGAAAEYWGQGVVTKAMKIAVDQLFKDFPHLVRLEGFVDVKNTACQKVMDKVGFRKEGLLRSHYFLKGRLGDYFIYSILATDFLPVSKL</sequence>
<evidence type="ECO:0000313" key="4">
    <source>
        <dbReference type="Proteomes" id="UP000525078"/>
    </source>
</evidence>
<dbReference type="Pfam" id="PF13302">
    <property type="entry name" value="Acetyltransf_3"/>
    <property type="match status" value="1"/>
</dbReference>
<evidence type="ECO:0000313" key="2">
    <source>
        <dbReference type="EMBL" id="KAF4357021.1"/>
    </source>
</evidence>
<proteinExistence type="predicted"/>
<evidence type="ECO:0000313" key="3">
    <source>
        <dbReference type="EMBL" id="KAF4358256.1"/>
    </source>
</evidence>
<keyword evidence="5" id="KW-1185">Reference proteome</keyword>
<dbReference type="InterPro" id="IPR000182">
    <property type="entry name" value="GNAT_dom"/>
</dbReference>
<dbReference type="Proteomes" id="UP000525078">
    <property type="component" value="Unassembled WGS sequence"/>
</dbReference>
<reference evidence="4 5" key="1">
    <citation type="journal article" date="2020" name="bioRxiv">
        <title>Sequence and annotation of 42 cannabis genomes reveals extensive copy number variation in cannabinoid synthesis and pathogen resistance genes.</title>
        <authorList>
            <person name="Mckernan K.J."/>
            <person name="Helbert Y."/>
            <person name="Kane L.T."/>
            <person name="Ebling H."/>
            <person name="Zhang L."/>
            <person name="Liu B."/>
            <person name="Eaton Z."/>
            <person name="Mclaughlin S."/>
            <person name="Kingan S."/>
            <person name="Baybayan P."/>
            <person name="Concepcion G."/>
            <person name="Jordan M."/>
            <person name="Riva A."/>
            <person name="Barbazuk W."/>
            <person name="Harkins T."/>
        </authorList>
    </citation>
    <scope>NUCLEOTIDE SEQUENCE [LARGE SCALE GENOMIC DNA]</scope>
    <source>
        <strain evidence="4 5">cv. Jamaican Lion 4</strain>
        <strain evidence="3">Father</strain>
        <strain evidence="2">Mother</strain>
        <tissue evidence="3">Leaf</tissue>
    </source>
</reference>
<gene>
    <name evidence="2" type="ORF">F8388_001103</name>
    <name evidence="3" type="ORF">G4B88_027733</name>
</gene>
<dbReference type="EMBL" id="JAATIQ010000388">
    <property type="protein sequence ID" value="KAF4358256.1"/>
    <property type="molecule type" value="Genomic_DNA"/>
</dbReference>
<dbReference type="Proteomes" id="UP000583929">
    <property type="component" value="Unassembled WGS sequence"/>
</dbReference>
<protein>
    <recommendedName>
        <fullName evidence="1">N-acetyltransferase domain-containing protein</fullName>
    </recommendedName>
</protein>
<dbReference type="PANTHER" id="PTHR46067">
    <property type="entry name" value="ACYL-COA N-ACYLTRANSFERASES (NAT) SUPERFAMILY PROTEIN"/>
    <property type="match status" value="1"/>
</dbReference>
<evidence type="ECO:0000259" key="1">
    <source>
        <dbReference type="PROSITE" id="PS51186"/>
    </source>
</evidence>
<accession>A0A7J6EIT9</accession>
<evidence type="ECO:0000313" key="5">
    <source>
        <dbReference type="Proteomes" id="UP000583929"/>
    </source>
</evidence>
<dbReference type="SUPFAM" id="SSF55729">
    <property type="entry name" value="Acyl-CoA N-acyltransferases (Nat)"/>
    <property type="match status" value="1"/>
</dbReference>
<organism evidence="3 5">
    <name type="scientific">Cannabis sativa</name>
    <name type="common">Hemp</name>
    <name type="synonym">Marijuana</name>
    <dbReference type="NCBI Taxonomy" id="3483"/>
    <lineage>
        <taxon>Eukaryota</taxon>
        <taxon>Viridiplantae</taxon>
        <taxon>Streptophyta</taxon>
        <taxon>Embryophyta</taxon>
        <taxon>Tracheophyta</taxon>
        <taxon>Spermatophyta</taxon>
        <taxon>Magnoliopsida</taxon>
        <taxon>eudicotyledons</taxon>
        <taxon>Gunneridae</taxon>
        <taxon>Pentapetalae</taxon>
        <taxon>rosids</taxon>
        <taxon>fabids</taxon>
        <taxon>Rosales</taxon>
        <taxon>Cannabaceae</taxon>
        <taxon>Cannabis</taxon>
    </lineage>
</organism>
<dbReference type="GO" id="GO:0016747">
    <property type="term" value="F:acyltransferase activity, transferring groups other than amino-acyl groups"/>
    <property type="evidence" value="ECO:0007669"/>
    <property type="project" value="InterPro"/>
</dbReference>
<dbReference type="AlphaFoldDB" id="A0A7J6EIT9"/>
<dbReference type="Gene3D" id="3.40.630.30">
    <property type="match status" value="1"/>
</dbReference>
<feature type="domain" description="N-acetyltransferase" evidence="1">
    <location>
        <begin position="6"/>
        <end position="160"/>
    </location>
</feature>
<comment type="caution">
    <text evidence="3">The sequence shown here is derived from an EMBL/GenBank/DDBJ whole genome shotgun (WGS) entry which is preliminary data.</text>
</comment>